<organism evidence="2 3">
    <name type="scientific">Actinomyces weissii</name>
    <dbReference type="NCBI Taxonomy" id="675090"/>
    <lineage>
        <taxon>Bacteria</taxon>
        <taxon>Bacillati</taxon>
        <taxon>Actinomycetota</taxon>
        <taxon>Actinomycetes</taxon>
        <taxon>Actinomycetales</taxon>
        <taxon>Actinomycetaceae</taxon>
        <taxon>Actinomyces</taxon>
    </lineage>
</organism>
<sequence length="156" mass="16327">MRPMRIVGVRSTATDDGLVAVLLEEGGPGMIAVPVTAREGLALSGMAQGMPPSWLDLLHRCLTAVRAQVIGGLVEVGPDGELLASLELTAGDGQAPLVHCTPGEAIVFASQTELGIRVSDRLLAQQGVDLGEPSVHETVARMRDQLQGARVDDFLP</sequence>
<protein>
    <submittedName>
        <fullName evidence="2">Bifunctional nuclease family protein</fullName>
    </submittedName>
</protein>
<feature type="domain" description="BFN" evidence="1">
    <location>
        <begin position="1"/>
        <end position="130"/>
    </location>
</feature>
<dbReference type="Proteomes" id="UP000595895">
    <property type="component" value="Chromosome"/>
</dbReference>
<dbReference type="RefSeq" id="WP_200274645.1">
    <property type="nucleotide sequence ID" value="NZ_CP066802.1"/>
</dbReference>
<proteinExistence type="predicted"/>
<gene>
    <name evidence="2" type="ORF">JG540_05335</name>
</gene>
<dbReference type="AlphaFoldDB" id="A0A7T7S1D8"/>
<evidence type="ECO:0000313" key="2">
    <source>
        <dbReference type="EMBL" id="QQM66555.1"/>
    </source>
</evidence>
<accession>A0A7T7S1D8</accession>
<dbReference type="InterPro" id="IPR003729">
    <property type="entry name" value="Bi_nuclease_dom"/>
</dbReference>
<evidence type="ECO:0000259" key="1">
    <source>
        <dbReference type="PROSITE" id="PS51658"/>
    </source>
</evidence>
<dbReference type="Gene3D" id="3.10.690.10">
    <property type="entry name" value="Bifunctional nuclease domain"/>
    <property type="match status" value="1"/>
</dbReference>
<dbReference type="EMBL" id="CP066802">
    <property type="protein sequence ID" value="QQM66555.1"/>
    <property type="molecule type" value="Genomic_DNA"/>
</dbReference>
<evidence type="ECO:0000313" key="3">
    <source>
        <dbReference type="Proteomes" id="UP000595895"/>
    </source>
</evidence>
<name>A0A7T7S1D8_9ACTO</name>
<reference evidence="2 3" key="1">
    <citation type="submission" date="2020-12" db="EMBL/GenBank/DDBJ databases">
        <authorList>
            <person name="Zhou J."/>
        </authorList>
    </citation>
    <scope>NUCLEOTIDE SEQUENCE [LARGE SCALE GENOMIC DNA]</scope>
    <source>
        <strain evidence="2 3">CCUG 61299</strain>
    </source>
</reference>
<keyword evidence="3" id="KW-1185">Reference proteome</keyword>
<dbReference type="InterPro" id="IPR036104">
    <property type="entry name" value="BFN_sf"/>
</dbReference>
<dbReference type="PROSITE" id="PS51658">
    <property type="entry name" value="BFN"/>
    <property type="match status" value="1"/>
</dbReference>
<dbReference type="KEGG" id="awe:JG540_05335"/>
<dbReference type="GO" id="GO:0004518">
    <property type="term" value="F:nuclease activity"/>
    <property type="evidence" value="ECO:0007669"/>
    <property type="project" value="InterPro"/>
</dbReference>
<dbReference type="SUPFAM" id="SSF103256">
    <property type="entry name" value="Hypothetical protein TM0160"/>
    <property type="match status" value="1"/>
</dbReference>